<keyword evidence="2" id="KW-1185">Reference proteome</keyword>
<proteinExistence type="predicted"/>
<accession>A0ABW3JVD8</accession>
<organism evidence="1 2">
    <name type="scientific">Ohtaekwangia kribbensis</name>
    <dbReference type="NCBI Taxonomy" id="688913"/>
    <lineage>
        <taxon>Bacteria</taxon>
        <taxon>Pseudomonadati</taxon>
        <taxon>Bacteroidota</taxon>
        <taxon>Cytophagia</taxon>
        <taxon>Cytophagales</taxon>
        <taxon>Fulvivirgaceae</taxon>
        <taxon>Ohtaekwangia</taxon>
    </lineage>
</organism>
<sequence>MSYRTNSDNIYPEGTLITAHVNPALQLKIMKYYQRIYYCAIVGKETQKQLAYFERELIPPAGFSEIRNH</sequence>
<protein>
    <submittedName>
        <fullName evidence="1">Uncharacterized protein</fullName>
    </submittedName>
</protein>
<dbReference type="Proteomes" id="UP001597112">
    <property type="component" value="Unassembled WGS sequence"/>
</dbReference>
<dbReference type="EMBL" id="JBHTKA010000001">
    <property type="protein sequence ID" value="MFD0997759.1"/>
    <property type="molecule type" value="Genomic_DNA"/>
</dbReference>
<name>A0ABW3JVD8_9BACT</name>
<reference evidence="2" key="1">
    <citation type="journal article" date="2019" name="Int. J. Syst. Evol. Microbiol.">
        <title>The Global Catalogue of Microorganisms (GCM) 10K type strain sequencing project: providing services to taxonomists for standard genome sequencing and annotation.</title>
        <authorList>
            <consortium name="The Broad Institute Genomics Platform"/>
            <consortium name="The Broad Institute Genome Sequencing Center for Infectious Disease"/>
            <person name="Wu L."/>
            <person name="Ma J."/>
        </authorList>
    </citation>
    <scope>NUCLEOTIDE SEQUENCE [LARGE SCALE GENOMIC DNA]</scope>
    <source>
        <strain evidence="2">CCUG 58938</strain>
    </source>
</reference>
<comment type="caution">
    <text evidence="1">The sequence shown here is derived from an EMBL/GenBank/DDBJ whole genome shotgun (WGS) entry which is preliminary data.</text>
</comment>
<dbReference type="RefSeq" id="WP_377573288.1">
    <property type="nucleotide sequence ID" value="NZ_JBHTKA010000001.1"/>
</dbReference>
<evidence type="ECO:0000313" key="1">
    <source>
        <dbReference type="EMBL" id="MFD0997759.1"/>
    </source>
</evidence>
<gene>
    <name evidence="1" type="ORF">ACFQ21_00510</name>
</gene>
<evidence type="ECO:0000313" key="2">
    <source>
        <dbReference type="Proteomes" id="UP001597112"/>
    </source>
</evidence>